<keyword evidence="1" id="KW-0812">Transmembrane</keyword>
<evidence type="ECO:0000313" key="3">
    <source>
        <dbReference type="Proteomes" id="UP001601197"/>
    </source>
</evidence>
<name>A0ABW6L1N1_9ACTN</name>
<evidence type="ECO:0000313" key="2">
    <source>
        <dbReference type="EMBL" id="MFE9172585.1"/>
    </source>
</evidence>
<comment type="caution">
    <text evidence="2">The sequence shown here is derived from an EMBL/GenBank/DDBJ whole genome shotgun (WGS) entry which is preliminary data.</text>
</comment>
<reference evidence="2 3" key="1">
    <citation type="submission" date="2024-10" db="EMBL/GenBank/DDBJ databases">
        <title>The Natural Products Discovery Center: Release of the First 8490 Sequenced Strains for Exploring Actinobacteria Biosynthetic Diversity.</title>
        <authorList>
            <person name="Kalkreuter E."/>
            <person name="Kautsar S.A."/>
            <person name="Yang D."/>
            <person name="Bader C.D."/>
            <person name="Teijaro C.N."/>
            <person name="Fluegel L."/>
            <person name="Davis C.M."/>
            <person name="Simpson J.R."/>
            <person name="Lauterbach L."/>
            <person name="Steele A.D."/>
            <person name="Gui C."/>
            <person name="Meng S."/>
            <person name="Li G."/>
            <person name="Viehrig K."/>
            <person name="Ye F."/>
            <person name="Su P."/>
            <person name="Kiefer A.F."/>
            <person name="Nichols A."/>
            <person name="Cepeda A.J."/>
            <person name="Yan W."/>
            <person name="Fan B."/>
            <person name="Jiang Y."/>
            <person name="Adhikari A."/>
            <person name="Zheng C.-J."/>
            <person name="Schuster L."/>
            <person name="Cowan T.M."/>
            <person name="Smanski M.J."/>
            <person name="Chevrette M.G."/>
            <person name="De Carvalho L.P.S."/>
            <person name="Shen B."/>
        </authorList>
    </citation>
    <scope>NUCLEOTIDE SEQUENCE [LARGE SCALE GENOMIC DNA]</scope>
    <source>
        <strain evidence="2 3">NPDC007147</strain>
    </source>
</reference>
<dbReference type="Proteomes" id="UP001601197">
    <property type="component" value="Unassembled WGS sequence"/>
</dbReference>
<protein>
    <submittedName>
        <fullName evidence="2">Uncharacterized protein</fullName>
    </submittedName>
</protein>
<accession>A0ABW6L1N1</accession>
<dbReference type="RefSeq" id="WP_388350260.1">
    <property type="nucleotide sequence ID" value="NZ_JBIAFJ010000024.1"/>
</dbReference>
<sequence>MAGRRITAGRARAELAAVCALAVLVHGSAVVGVVLGGPWTLVWFLPALLGSLVAVWCVRHGIRLGTPTVTGAADKEEQQH</sequence>
<keyword evidence="1" id="KW-0472">Membrane</keyword>
<organism evidence="2 3">
    <name type="scientific">Streptomyces kebangsaanensis</name>
    <dbReference type="NCBI Taxonomy" id="864058"/>
    <lineage>
        <taxon>Bacteria</taxon>
        <taxon>Bacillati</taxon>
        <taxon>Actinomycetota</taxon>
        <taxon>Actinomycetes</taxon>
        <taxon>Kitasatosporales</taxon>
        <taxon>Streptomycetaceae</taxon>
        <taxon>Streptomyces</taxon>
    </lineage>
</organism>
<keyword evidence="3" id="KW-1185">Reference proteome</keyword>
<evidence type="ECO:0000256" key="1">
    <source>
        <dbReference type="SAM" id="Phobius"/>
    </source>
</evidence>
<feature type="transmembrane region" description="Helical" evidence="1">
    <location>
        <begin position="39"/>
        <end position="58"/>
    </location>
</feature>
<keyword evidence="1" id="KW-1133">Transmembrane helix</keyword>
<proteinExistence type="predicted"/>
<dbReference type="EMBL" id="JBIAFJ010000024">
    <property type="protein sequence ID" value="MFE9172585.1"/>
    <property type="molecule type" value="Genomic_DNA"/>
</dbReference>
<gene>
    <name evidence="2" type="ORF">ACFYNZ_24430</name>
</gene>